<dbReference type="RefSeq" id="WP_219668541.1">
    <property type="nucleotide sequence ID" value="NZ_WTFF01000138.1"/>
</dbReference>
<organism evidence="2 3">
    <name type="scientific">Streptomyces bambusae</name>
    <dbReference type="NCBI Taxonomy" id="1550616"/>
    <lineage>
        <taxon>Bacteria</taxon>
        <taxon>Bacillati</taxon>
        <taxon>Actinomycetota</taxon>
        <taxon>Actinomycetes</taxon>
        <taxon>Kitasatosporales</taxon>
        <taxon>Streptomycetaceae</taxon>
        <taxon>Streptomyces</taxon>
    </lineage>
</organism>
<feature type="compositionally biased region" description="Basic residues" evidence="1">
    <location>
        <begin position="739"/>
        <end position="757"/>
    </location>
</feature>
<evidence type="ECO:0000313" key="3">
    <source>
        <dbReference type="Proteomes" id="UP000812013"/>
    </source>
</evidence>
<proteinExistence type="predicted"/>
<sequence>MNIATPLLLDLDSFLARAEERGAPLETRAAEAVLGLLALCEARRRTGLPEPTEELAAELLHTLLPLYVSATEDELPDYVAALVALADHTHEAGRLNAKRHAKLVARVHELAGGFRQAMTSPRRTTWPRLYGNLLRADGVDTTDPRAVRGWLDVFAARPHAERRAAFAFAASSAEEPLGEAAYAEALCAERSGQARLLLAGRLEAAAVAERVRPRPGEGPLVADAPAGLSDDELDDWYDEQAAVLADRWTAAGLDALLHGPFAHLAPGGGAAPLPLLTLTEAMAGTRLEMVGDEFAPLPPAPLPASPEDQAALLRATPLPQLLERAAADPEGADDRTRELALATGFLVRGQDGVLGAGPSAEAWRDGGPAELTGLALNMLGALLAQLAEDEKTAEEYEGEHMLTLYLLCEQAGTAQSVARLAALSDMWLVPPKHESAPVASGGPATGDYELPDLQTLSAILGIPTLTAADREGLQPAATRLVHLMDGLAALGATERTGDALSLTPLGTALLREALLPGIGGAAADVFPTREQMRGWDAERMVAAARYWPKPVARQTLGDWLAAHGTDGWTPLFEALAAPCPGPEPARRRALLTALDGTAVPDETLHRLLADPVLGAWAEQLLSARGQAPATPAVPLSARAVRLVDELEAVRLAASLDHRMTANENEPEPGLFDGLRAAFDKAAADWPGGGPALLMALTAADPHITAFLAQPLSHHPDRATAEQARRAWRTFLTGGEARAGSRRTKRPARRVGGKRKRR</sequence>
<keyword evidence="3" id="KW-1185">Reference proteome</keyword>
<gene>
    <name evidence="2" type="ORF">GPJ59_19770</name>
</gene>
<accession>A0ABS6Z8G3</accession>
<evidence type="ECO:0000256" key="1">
    <source>
        <dbReference type="SAM" id="MobiDB-lite"/>
    </source>
</evidence>
<dbReference type="EMBL" id="WTFF01000138">
    <property type="protein sequence ID" value="MBW5484057.1"/>
    <property type="molecule type" value="Genomic_DNA"/>
</dbReference>
<dbReference type="Proteomes" id="UP000812013">
    <property type="component" value="Unassembled WGS sequence"/>
</dbReference>
<comment type="caution">
    <text evidence="2">The sequence shown here is derived from an EMBL/GenBank/DDBJ whole genome shotgun (WGS) entry which is preliminary data.</text>
</comment>
<reference evidence="2 3" key="1">
    <citation type="submission" date="2019-12" db="EMBL/GenBank/DDBJ databases">
        <title>Genome sequence of Streptomyces bambusae.</title>
        <authorList>
            <person name="Bansal K."/>
            <person name="Choksket S."/>
            <person name="Korpole S."/>
            <person name="Patil P.B."/>
        </authorList>
    </citation>
    <scope>NUCLEOTIDE SEQUENCE [LARGE SCALE GENOMIC DNA]</scope>
    <source>
        <strain evidence="2 3">SK60</strain>
    </source>
</reference>
<evidence type="ECO:0000313" key="2">
    <source>
        <dbReference type="EMBL" id="MBW5484057.1"/>
    </source>
</evidence>
<feature type="region of interest" description="Disordered" evidence="1">
    <location>
        <begin position="731"/>
        <end position="757"/>
    </location>
</feature>
<name>A0ABS6Z8G3_9ACTN</name>
<protein>
    <submittedName>
        <fullName evidence="2">Uncharacterized protein</fullName>
    </submittedName>
</protein>